<keyword evidence="15 22" id="KW-0067">ATP-binding</keyword>
<evidence type="ECO:0000256" key="18">
    <source>
        <dbReference type="ARBA" id="ARBA00023170"/>
    </source>
</evidence>
<evidence type="ECO:0000256" key="10">
    <source>
        <dbReference type="ARBA" id="ARBA00022692"/>
    </source>
</evidence>
<keyword evidence="17 23" id="KW-0472">Membrane</keyword>
<dbReference type="SUPFAM" id="SSF52058">
    <property type="entry name" value="L domain-like"/>
    <property type="match status" value="1"/>
</dbReference>
<dbReference type="Proteomes" id="UP000030645">
    <property type="component" value="Unassembled WGS sequence"/>
</dbReference>
<dbReference type="PROSITE" id="PS50011">
    <property type="entry name" value="PROTEIN_KINASE_DOM"/>
    <property type="match status" value="1"/>
</dbReference>
<dbReference type="InterPro" id="IPR051716">
    <property type="entry name" value="Plant_RL_S/T_kinase"/>
</dbReference>
<evidence type="ECO:0000256" key="4">
    <source>
        <dbReference type="ARBA" id="ARBA00012513"/>
    </source>
</evidence>
<dbReference type="InterPro" id="IPR001611">
    <property type="entry name" value="Leu-rich_rpt"/>
</dbReference>
<evidence type="ECO:0000256" key="7">
    <source>
        <dbReference type="ARBA" id="ARBA00022553"/>
    </source>
</evidence>
<evidence type="ECO:0000256" key="13">
    <source>
        <dbReference type="ARBA" id="ARBA00022741"/>
    </source>
</evidence>
<gene>
    <name evidence="25" type="ORF">L484_025027</name>
</gene>
<keyword evidence="16 23" id="KW-1133">Transmembrane helix</keyword>
<keyword evidence="5" id="KW-1003">Cell membrane</keyword>
<dbReference type="STRING" id="981085.W9QT32"/>
<dbReference type="GO" id="GO:0009791">
    <property type="term" value="P:post-embryonic development"/>
    <property type="evidence" value="ECO:0007669"/>
    <property type="project" value="UniProtKB-ARBA"/>
</dbReference>
<evidence type="ECO:0000256" key="20">
    <source>
        <dbReference type="ARBA" id="ARBA00047899"/>
    </source>
</evidence>
<evidence type="ECO:0000256" key="21">
    <source>
        <dbReference type="ARBA" id="ARBA00048679"/>
    </source>
</evidence>
<evidence type="ECO:0000256" key="9">
    <source>
        <dbReference type="ARBA" id="ARBA00022679"/>
    </source>
</evidence>
<keyword evidence="10 23" id="KW-0812">Transmembrane</keyword>
<dbReference type="PROSITE" id="PS00108">
    <property type="entry name" value="PROTEIN_KINASE_ST"/>
    <property type="match status" value="1"/>
</dbReference>
<dbReference type="InterPro" id="IPR017441">
    <property type="entry name" value="Protein_kinase_ATP_BS"/>
</dbReference>
<evidence type="ECO:0000256" key="12">
    <source>
        <dbReference type="ARBA" id="ARBA00022737"/>
    </source>
</evidence>
<dbReference type="OrthoDB" id="1184248at2759"/>
<evidence type="ECO:0000256" key="14">
    <source>
        <dbReference type="ARBA" id="ARBA00022777"/>
    </source>
</evidence>
<dbReference type="PANTHER" id="PTHR48053">
    <property type="entry name" value="LEUCINE RICH REPEAT FAMILY PROTEIN, EXPRESSED"/>
    <property type="match status" value="1"/>
</dbReference>
<comment type="catalytic activity">
    <reaction evidence="20">
        <text>L-threonyl-[protein] + ATP = O-phospho-L-threonyl-[protein] + ADP + H(+)</text>
        <dbReference type="Rhea" id="RHEA:46608"/>
        <dbReference type="Rhea" id="RHEA-COMP:11060"/>
        <dbReference type="Rhea" id="RHEA-COMP:11605"/>
        <dbReference type="ChEBI" id="CHEBI:15378"/>
        <dbReference type="ChEBI" id="CHEBI:30013"/>
        <dbReference type="ChEBI" id="CHEBI:30616"/>
        <dbReference type="ChEBI" id="CHEBI:61977"/>
        <dbReference type="ChEBI" id="CHEBI:456216"/>
        <dbReference type="EC" id="2.7.11.1"/>
    </reaction>
</comment>
<dbReference type="InterPro" id="IPR032675">
    <property type="entry name" value="LRR_dom_sf"/>
</dbReference>
<dbReference type="SMART" id="SM00369">
    <property type="entry name" value="LRR_TYP"/>
    <property type="match status" value="9"/>
</dbReference>
<dbReference type="EMBL" id="KE343721">
    <property type="protein sequence ID" value="EXB39332.1"/>
    <property type="molecule type" value="Genomic_DNA"/>
</dbReference>
<keyword evidence="26" id="KW-1185">Reference proteome</keyword>
<dbReference type="KEGG" id="mnt:21407745"/>
<keyword evidence="18 25" id="KW-0675">Receptor</keyword>
<evidence type="ECO:0000313" key="26">
    <source>
        <dbReference type="Proteomes" id="UP000030645"/>
    </source>
</evidence>
<evidence type="ECO:0000256" key="17">
    <source>
        <dbReference type="ARBA" id="ARBA00023136"/>
    </source>
</evidence>
<keyword evidence="11" id="KW-0732">Signal</keyword>
<dbReference type="Pfam" id="PF07714">
    <property type="entry name" value="PK_Tyr_Ser-Thr"/>
    <property type="match status" value="1"/>
</dbReference>
<dbReference type="GO" id="GO:0005524">
    <property type="term" value="F:ATP binding"/>
    <property type="evidence" value="ECO:0007669"/>
    <property type="project" value="UniProtKB-UniRule"/>
</dbReference>
<reference evidence="26" key="1">
    <citation type="submission" date="2013-01" db="EMBL/GenBank/DDBJ databases">
        <title>Draft Genome Sequence of a Mulberry Tree, Morus notabilis C.K. Schneid.</title>
        <authorList>
            <person name="He N."/>
            <person name="Zhao S."/>
        </authorList>
    </citation>
    <scope>NUCLEOTIDE SEQUENCE</scope>
</reference>
<evidence type="ECO:0000256" key="6">
    <source>
        <dbReference type="ARBA" id="ARBA00022527"/>
    </source>
</evidence>
<evidence type="ECO:0000256" key="15">
    <source>
        <dbReference type="ARBA" id="ARBA00022840"/>
    </source>
</evidence>
<dbReference type="eggNOG" id="ENOG502QPYS">
    <property type="taxonomic scope" value="Eukaryota"/>
</dbReference>
<dbReference type="InterPro" id="IPR001245">
    <property type="entry name" value="Ser-Thr/Tyr_kinase_cat_dom"/>
</dbReference>
<evidence type="ECO:0000256" key="1">
    <source>
        <dbReference type="ARBA" id="ARBA00004162"/>
    </source>
</evidence>
<dbReference type="Pfam" id="PF00560">
    <property type="entry name" value="LRR_1"/>
    <property type="match status" value="5"/>
</dbReference>
<dbReference type="InterPro" id="IPR011009">
    <property type="entry name" value="Kinase-like_dom_sf"/>
</dbReference>
<dbReference type="FunFam" id="3.30.200.20:FF:000432">
    <property type="entry name" value="LRR receptor-like serine/threonine-protein kinase EFR"/>
    <property type="match status" value="1"/>
</dbReference>
<dbReference type="SMART" id="SM00220">
    <property type="entry name" value="S_TKc"/>
    <property type="match status" value="1"/>
</dbReference>
<evidence type="ECO:0000256" key="19">
    <source>
        <dbReference type="ARBA" id="ARBA00023180"/>
    </source>
</evidence>
<organism evidence="25 26">
    <name type="scientific">Morus notabilis</name>
    <dbReference type="NCBI Taxonomy" id="981085"/>
    <lineage>
        <taxon>Eukaryota</taxon>
        <taxon>Viridiplantae</taxon>
        <taxon>Streptophyta</taxon>
        <taxon>Embryophyta</taxon>
        <taxon>Tracheophyta</taxon>
        <taxon>Spermatophyta</taxon>
        <taxon>Magnoliopsida</taxon>
        <taxon>eudicotyledons</taxon>
        <taxon>Gunneridae</taxon>
        <taxon>Pentapetalae</taxon>
        <taxon>rosids</taxon>
        <taxon>fabids</taxon>
        <taxon>Rosales</taxon>
        <taxon>Moraceae</taxon>
        <taxon>Moreae</taxon>
        <taxon>Morus</taxon>
    </lineage>
</organism>
<dbReference type="Pfam" id="PF08263">
    <property type="entry name" value="LRRNT_2"/>
    <property type="match status" value="1"/>
</dbReference>
<dbReference type="InterPro" id="IPR000719">
    <property type="entry name" value="Prot_kinase_dom"/>
</dbReference>
<dbReference type="GO" id="GO:0004674">
    <property type="term" value="F:protein serine/threonine kinase activity"/>
    <property type="evidence" value="ECO:0007669"/>
    <property type="project" value="UniProtKB-KW"/>
</dbReference>
<evidence type="ECO:0000256" key="2">
    <source>
        <dbReference type="ARBA" id="ARBA00004479"/>
    </source>
</evidence>
<dbReference type="InterPro" id="IPR003591">
    <property type="entry name" value="Leu-rich_rpt_typical-subtyp"/>
</dbReference>
<feature type="binding site" evidence="22">
    <location>
        <position position="801"/>
    </location>
    <ligand>
        <name>ATP</name>
        <dbReference type="ChEBI" id="CHEBI:30616"/>
    </ligand>
</feature>
<proteinExistence type="inferred from homology"/>
<evidence type="ECO:0000256" key="3">
    <source>
        <dbReference type="ARBA" id="ARBA00008684"/>
    </source>
</evidence>
<dbReference type="FunFam" id="3.80.10.10:FF:000233">
    <property type="entry name" value="Leucine-rich repeat receptor-like protein kinase TDR"/>
    <property type="match status" value="1"/>
</dbReference>
<dbReference type="Gene3D" id="1.10.510.10">
    <property type="entry name" value="Transferase(Phosphotransferase) domain 1"/>
    <property type="match status" value="1"/>
</dbReference>
<dbReference type="AlphaFoldDB" id="W9QT32"/>
<evidence type="ECO:0000256" key="16">
    <source>
        <dbReference type="ARBA" id="ARBA00022989"/>
    </source>
</evidence>
<dbReference type="InterPro" id="IPR013210">
    <property type="entry name" value="LRR_N_plant-typ"/>
</dbReference>
<keyword evidence="9" id="KW-0808">Transferase</keyword>
<evidence type="ECO:0000256" key="8">
    <source>
        <dbReference type="ARBA" id="ARBA00022614"/>
    </source>
</evidence>
<evidence type="ECO:0000256" key="22">
    <source>
        <dbReference type="PROSITE-ProRule" id="PRU10141"/>
    </source>
</evidence>
<dbReference type="Gene3D" id="3.80.10.10">
    <property type="entry name" value="Ribonuclease Inhibitor"/>
    <property type="match status" value="3"/>
</dbReference>
<name>W9QT32_9ROSA</name>
<dbReference type="FunFam" id="3.80.10.10:FF:000288">
    <property type="entry name" value="LRR receptor-like serine/threonine-protein kinase EFR"/>
    <property type="match status" value="1"/>
</dbReference>
<dbReference type="Gene3D" id="3.30.200.20">
    <property type="entry name" value="Phosphorylase Kinase, domain 1"/>
    <property type="match status" value="1"/>
</dbReference>
<dbReference type="InterPro" id="IPR008271">
    <property type="entry name" value="Ser/Thr_kinase_AS"/>
</dbReference>
<dbReference type="SUPFAM" id="SSF52047">
    <property type="entry name" value="RNI-like"/>
    <property type="match status" value="1"/>
</dbReference>
<keyword evidence="8" id="KW-0433">Leucine-rich repeat</keyword>
<dbReference type="PANTHER" id="PTHR48053:SF37">
    <property type="entry name" value="LEUCINE-RICH REPEAT PROTEIN KINASE FAMILY PROTEIN"/>
    <property type="match status" value="1"/>
</dbReference>
<evidence type="ECO:0000259" key="24">
    <source>
        <dbReference type="PROSITE" id="PS50011"/>
    </source>
</evidence>
<dbReference type="EC" id="2.7.11.1" evidence="4"/>
<dbReference type="InterPro" id="IPR055414">
    <property type="entry name" value="LRR_R13L4/SHOC2-like"/>
</dbReference>
<evidence type="ECO:0000313" key="25">
    <source>
        <dbReference type="EMBL" id="EXB39332.1"/>
    </source>
</evidence>
<evidence type="ECO:0000256" key="5">
    <source>
        <dbReference type="ARBA" id="ARBA00022475"/>
    </source>
</evidence>
<keyword evidence="13 22" id="KW-0547">Nucleotide-binding</keyword>
<keyword evidence="19" id="KW-0325">Glycoprotein</keyword>
<feature type="transmembrane region" description="Helical" evidence="23">
    <location>
        <begin position="65"/>
        <end position="85"/>
    </location>
</feature>
<keyword evidence="14 25" id="KW-0418">Kinase</keyword>
<dbReference type="PROSITE" id="PS00107">
    <property type="entry name" value="PROTEIN_KINASE_ATP"/>
    <property type="match status" value="1"/>
</dbReference>
<dbReference type="SUPFAM" id="SSF56112">
    <property type="entry name" value="Protein kinase-like (PK-like)"/>
    <property type="match status" value="1"/>
</dbReference>
<feature type="domain" description="Protein kinase" evidence="24">
    <location>
        <begin position="772"/>
        <end position="1045"/>
    </location>
</feature>
<keyword evidence="6" id="KW-0723">Serine/threonine-protein kinase</keyword>
<keyword evidence="12" id="KW-0677">Repeat</keyword>
<dbReference type="Pfam" id="PF23598">
    <property type="entry name" value="LRR_14"/>
    <property type="match status" value="1"/>
</dbReference>
<dbReference type="GO" id="GO:0005886">
    <property type="term" value="C:plasma membrane"/>
    <property type="evidence" value="ECO:0007669"/>
    <property type="project" value="UniProtKB-SubCell"/>
</dbReference>
<evidence type="ECO:0000256" key="23">
    <source>
        <dbReference type="SAM" id="Phobius"/>
    </source>
</evidence>
<sequence>MVNMVGRNQRNILFTWKLLKKALALKIAPPLPSSYWLLSPPVHKLIVDVKKPAVKMRAMFQTSSFLSLLTFCIKILTLAIIMVVGSATASVVHGNVTDRLALLAIKVRITEDPLRITSSWNDSLHFCNWHGVSCGRRHQRVTHLNLGSLSLNGSISHSIGNLSFLRSVDLSNNSFHGELPSEIGRLFRLQELVSSYNYFGGGIPSSLSNCSKLRILDLLHNEFTGNIPFEIGLLPKLEKLNLHGNRLEGNIPPHLGNISSLLELYMSENKLEGDIPASLGQLKSLLVLALGHNMVSGTIPQAIYNLSHLVSFYLGGNQLQGSFPNNIGLALPNIERFLVWGNQFSGNIPVSFSNASNLAFFDISMNKFFGRVPDIFGNLKKLEWVVIGGSNLGYGEANDFKFFTSFTNCSNLEALQIQQNNFGGDLPNSLGNLSAKLEMLYLYDNGVSGNIPSGIGNLVNLRVLEIDGNRLTGTIPTTIGKLNSLVKLYLGGNELSGEIPSSFGNLTLLNELRLEENNLQGNIPSSLENCQNLQVLNLFSNSLNGTIPPNVIGLPSLSMSVGLSNNSLTGPLPSKVGNLKNLALLDVSYNQLTGNIPSSLGECKSLIWLYMGHNMFEGTIESLHSLKAIEELVLSHNNFSGHIPKDFGKFVFLSNLDLSFNHLEGEVPSGGVFSNASANISLAGNDKLCGGIAELHLTPCFKKLPRKQHLSFRGKLIISIVCGLFGISLMSCFLVIRCFRKNTKQQSSESLWRDVPYLNISYGELLKATNGFCQESMIGAGSFGSVYKGILELHQLPIAVKVFNLERRGASKSFMAECETLRNIRHRNLVKIITACSSVDFQGNDFKALIYEFMPNGSLEDWLHPRPQTGENQRKRLALALRQNMVIDVASALDYLHNHSEPPIIHCDLKPSNILLDQDMTTHVSDFGLSRIIAEDNVEISQNHTSSLGIRGTIGYAAPEYGMGSKVSTQGDVYSFGILLLEVFTGKRPTDENLEGLSLHQFAKMTLQERAMEIVYQSFLREGEDEASHRDKMMQTRSGRVHECLISILTIGLKCSEELPGNRMKINDALKDLHKLAF</sequence>
<protein>
    <recommendedName>
        <fullName evidence="4">non-specific serine/threonine protein kinase</fullName>
        <ecNumber evidence="4">2.7.11.1</ecNumber>
    </recommendedName>
</protein>
<keyword evidence="7" id="KW-0597">Phosphoprotein</keyword>
<feature type="transmembrane region" description="Helical" evidence="23">
    <location>
        <begin position="716"/>
        <end position="736"/>
    </location>
</feature>
<comment type="catalytic activity">
    <reaction evidence="21">
        <text>L-seryl-[protein] + ATP = O-phospho-L-seryl-[protein] + ADP + H(+)</text>
        <dbReference type="Rhea" id="RHEA:17989"/>
        <dbReference type="Rhea" id="RHEA-COMP:9863"/>
        <dbReference type="Rhea" id="RHEA-COMP:11604"/>
        <dbReference type="ChEBI" id="CHEBI:15378"/>
        <dbReference type="ChEBI" id="CHEBI:29999"/>
        <dbReference type="ChEBI" id="CHEBI:30616"/>
        <dbReference type="ChEBI" id="CHEBI:83421"/>
        <dbReference type="ChEBI" id="CHEBI:456216"/>
        <dbReference type="EC" id="2.7.11.1"/>
    </reaction>
</comment>
<comment type="similarity">
    <text evidence="3">Belongs to the protein kinase superfamily. Ser/Thr protein kinase family.</text>
</comment>
<accession>W9QT32</accession>
<dbReference type="FunFam" id="1.10.510.10:FF:000358">
    <property type="entry name" value="Putative leucine-rich repeat receptor-like serine/threonine-protein kinase"/>
    <property type="match status" value="1"/>
</dbReference>
<evidence type="ECO:0000256" key="11">
    <source>
        <dbReference type="ARBA" id="ARBA00022729"/>
    </source>
</evidence>
<comment type="subcellular location">
    <subcellularLocation>
        <location evidence="1">Cell membrane</location>
        <topology evidence="1">Single-pass membrane protein</topology>
    </subcellularLocation>
    <subcellularLocation>
        <location evidence="2">Membrane</location>
        <topology evidence="2">Single-pass type I membrane protein</topology>
    </subcellularLocation>
</comment>